<organism evidence="3 4">
    <name type="scientific">Mannheimia succiniciproducens (strain KCTC 0769BP / MBEL55E)</name>
    <dbReference type="NCBI Taxonomy" id="221988"/>
    <lineage>
        <taxon>Bacteria</taxon>
        <taxon>Pseudomonadati</taxon>
        <taxon>Pseudomonadota</taxon>
        <taxon>Gammaproteobacteria</taxon>
        <taxon>Pasteurellales</taxon>
        <taxon>Pasteurellaceae</taxon>
        <taxon>Basfia</taxon>
    </lineage>
</organism>
<dbReference type="InterPro" id="IPR050961">
    <property type="entry name" value="BolA/IbaG_stress_morph_reg"/>
</dbReference>
<dbReference type="InterPro" id="IPR002634">
    <property type="entry name" value="BolA"/>
</dbReference>
<dbReference type="STRING" id="221988.MS1708"/>
<dbReference type="PIRSF" id="PIRSF003113">
    <property type="entry name" value="BolA"/>
    <property type="match status" value="1"/>
</dbReference>
<sequence length="89" mass="10317">MEITMETQEIERILKQALNLDEVYVQGENAHYGVIVVSEEIAKLSRLKQQQTIYAPLMDHFSSGEIHALTIKTFSPEKWKLERMLNVVN</sequence>
<evidence type="ECO:0000313" key="4">
    <source>
        <dbReference type="Proteomes" id="UP000000607"/>
    </source>
</evidence>
<comment type="similarity">
    <text evidence="1 2">Belongs to the BolA/IbaG family.</text>
</comment>
<name>Q65RU5_MANSM</name>
<dbReference type="Proteomes" id="UP000000607">
    <property type="component" value="Chromosome"/>
</dbReference>
<dbReference type="eggNOG" id="COG5007">
    <property type="taxonomic scope" value="Bacteria"/>
</dbReference>
<dbReference type="SUPFAM" id="SSF82657">
    <property type="entry name" value="BolA-like"/>
    <property type="match status" value="1"/>
</dbReference>
<proteinExistence type="inferred from homology"/>
<dbReference type="PANTHER" id="PTHR46229">
    <property type="entry name" value="BOLA TRANSCRIPTION REGULATOR"/>
    <property type="match status" value="1"/>
</dbReference>
<reference evidence="3 4" key="1">
    <citation type="journal article" date="2004" name="Nat. Biotechnol.">
        <title>The genome sequence of the capnophilic rumen bacterium Mannheimia succiniciproducens.</title>
        <authorList>
            <person name="Hong S.H."/>
            <person name="Kim J.S."/>
            <person name="Lee S.Y."/>
            <person name="In Y.H."/>
            <person name="Choi S.S."/>
            <person name="Rih J.-K."/>
            <person name="Kim C.H."/>
            <person name="Jeong H."/>
            <person name="Hur C.G."/>
            <person name="Kim J.J."/>
        </authorList>
    </citation>
    <scope>NUCLEOTIDE SEQUENCE [LARGE SCALE GENOMIC DNA]</scope>
    <source>
        <strain evidence="4">KCTC 0769BP / MBEL55E</strain>
    </source>
</reference>
<keyword evidence="4" id="KW-1185">Reference proteome</keyword>
<evidence type="ECO:0000256" key="1">
    <source>
        <dbReference type="ARBA" id="ARBA00005578"/>
    </source>
</evidence>
<evidence type="ECO:0000313" key="3">
    <source>
        <dbReference type="EMBL" id="AAU38315.1"/>
    </source>
</evidence>
<accession>Q65RU5</accession>
<dbReference type="PANTHER" id="PTHR46229:SF4">
    <property type="entry name" value="ACID STRESS PROTEIN IBAG"/>
    <property type="match status" value="1"/>
</dbReference>
<dbReference type="InterPro" id="IPR036065">
    <property type="entry name" value="BolA-like_sf"/>
</dbReference>
<dbReference type="EMBL" id="AE016827">
    <property type="protein sequence ID" value="AAU38315.1"/>
    <property type="molecule type" value="Genomic_DNA"/>
</dbReference>
<evidence type="ECO:0000256" key="2">
    <source>
        <dbReference type="RuleBase" id="RU003860"/>
    </source>
</evidence>
<dbReference type="Pfam" id="PF01722">
    <property type="entry name" value="BolA"/>
    <property type="match status" value="1"/>
</dbReference>
<gene>
    <name evidence="3" type="primary">bolA</name>
    <name evidence="3" type="ordered locus">MS1708</name>
</gene>
<protein>
    <submittedName>
        <fullName evidence="3">BolA protein</fullName>
    </submittedName>
</protein>
<dbReference type="KEGG" id="msu:MS1708"/>
<dbReference type="Gene3D" id="3.30.300.90">
    <property type="entry name" value="BolA-like"/>
    <property type="match status" value="1"/>
</dbReference>
<dbReference type="AlphaFoldDB" id="Q65RU5"/>
<dbReference type="HOGENOM" id="CLU_109462_4_1_6"/>